<dbReference type="GO" id="GO:0008173">
    <property type="term" value="F:RNA methyltransferase activity"/>
    <property type="evidence" value="ECO:0007669"/>
    <property type="project" value="InterPro"/>
</dbReference>
<evidence type="ECO:0000256" key="5">
    <source>
        <dbReference type="PROSITE-ProRule" id="PRU01023"/>
    </source>
</evidence>
<accession>A0AAN1XUW2</accession>
<dbReference type="GO" id="GO:0006355">
    <property type="term" value="P:regulation of DNA-templated transcription"/>
    <property type="evidence" value="ECO:0007669"/>
    <property type="project" value="InterPro"/>
</dbReference>
<dbReference type="InterPro" id="IPR001678">
    <property type="entry name" value="MeTrfase_RsmB-F_NOP2_dom"/>
</dbReference>
<organism evidence="7 8">
    <name type="scientific">Vulcanimicrobium alpinum</name>
    <dbReference type="NCBI Taxonomy" id="3016050"/>
    <lineage>
        <taxon>Bacteria</taxon>
        <taxon>Bacillati</taxon>
        <taxon>Vulcanimicrobiota</taxon>
        <taxon>Vulcanimicrobiia</taxon>
        <taxon>Vulcanimicrobiales</taxon>
        <taxon>Vulcanimicrobiaceae</taxon>
        <taxon>Vulcanimicrobium</taxon>
    </lineage>
</organism>
<dbReference type="PROSITE" id="PS51686">
    <property type="entry name" value="SAM_MT_RSMB_NOP"/>
    <property type="match status" value="1"/>
</dbReference>
<dbReference type="InterPro" id="IPR023267">
    <property type="entry name" value="RCMT"/>
</dbReference>
<dbReference type="PANTHER" id="PTHR22807:SF53">
    <property type="entry name" value="RIBOSOMAL RNA SMALL SUBUNIT METHYLTRANSFERASE B-RELATED"/>
    <property type="match status" value="1"/>
</dbReference>
<dbReference type="CDD" id="cd02440">
    <property type="entry name" value="AdoMet_MTases"/>
    <property type="match status" value="1"/>
</dbReference>
<dbReference type="Gene3D" id="3.40.50.150">
    <property type="entry name" value="Vaccinia Virus protein VP39"/>
    <property type="match status" value="1"/>
</dbReference>
<dbReference type="AlphaFoldDB" id="A0AAN1XUW2"/>
<dbReference type="Pfam" id="PF22458">
    <property type="entry name" value="RsmF-B_ferredox"/>
    <property type="match status" value="1"/>
</dbReference>
<dbReference type="InterPro" id="IPR029063">
    <property type="entry name" value="SAM-dependent_MTases_sf"/>
</dbReference>
<evidence type="ECO:0000256" key="1">
    <source>
        <dbReference type="ARBA" id="ARBA00022603"/>
    </source>
</evidence>
<dbReference type="KEGG" id="vab:WPS_11570"/>
<sequence length="438" mass="46237">MSAPAITAREVALQVCRDVFGPHPRGAREALDYRLRKATLDARDRAFATELAYGAIKMRRYLDFELEPFVGERAKTLPQPIAEILRLGTYQLRAMHGVEAYAAVSESVGLARKYGHKGTAGLVNAVLRRVADAPPRDADLATAASLPTWVVAHWRERFGEERLPAILAGVNAPPAVALAVDLRNADRGEAQNALAGAGVVAAPSPLARDVLVLAPDASAADIEHLAQHRWHLHAEAAALPVDLLDPQPGERVVELCCGRGNKTLQIVSRTGDAGTVLAVDSDARKTAELAKRLAAAGAVSVAVVTADATAMQAEADADAVLLDAPCSGLGILGRQPEARWRKTPDDPVRMALLQARLIATAARSVKPGGRLVYAVCSTDRREGEDVIAQFLAAHAAFARAALPARYAPASTAAGDVLVPPGIDGRDGFFIAVLSRAIP</sequence>
<dbReference type="GO" id="GO:0001510">
    <property type="term" value="P:RNA methylation"/>
    <property type="evidence" value="ECO:0007669"/>
    <property type="project" value="InterPro"/>
</dbReference>
<comment type="caution">
    <text evidence="5">Lacks conserved residue(s) required for the propagation of feature annotation.</text>
</comment>
<feature type="binding site" evidence="5">
    <location>
        <position position="280"/>
    </location>
    <ligand>
        <name>S-adenosyl-L-methionine</name>
        <dbReference type="ChEBI" id="CHEBI:59789"/>
    </ligand>
</feature>
<evidence type="ECO:0000313" key="7">
    <source>
        <dbReference type="EMBL" id="BDE05881.1"/>
    </source>
</evidence>
<feature type="active site" description="Nucleophile" evidence="5">
    <location>
        <position position="376"/>
    </location>
</feature>
<keyword evidence="3 5" id="KW-0949">S-adenosyl-L-methionine</keyword>
<dbReference type="Pfam" id="PF01189">
    <property type="entry name" value="Methyltr_RsmB-F"/>
    <property type="match status" value="1"/>
</dbReference>
<evidence type="ECO:0000256" key="2">
    <source>
        <dbReference type="ARBA" id="ARBA00022679"/>
    </source>
</evidence>
<name>A0AAN1XUW2_UNVUL</name>
<keyword evidence="2 5" id="KW-0808">Transferase</keyword>
<reference evidence="7 8" key="1">
    <citation type="journal article" date="2022" name="ISME Commun">
        <title>Vulcanimicrobium alpinus gen. nov. sp. nov., the first cultivated representative of the candidate phylum 'Eremiobacterota', is a metabolically versatile aerobic anoxygenic phototroph.</title>
        <authorList>
            <person name="Yabe S."/>
            <person name="Muto K."/>
            <person name="Abe K."/>
            <person name="Yokota A."/>
            <person name="Staudigel H."/>
            <person name="Tebo B.M."/>
        </authorList>
    </citation>
    <scope>NUCLEOTIDE SEQUENCE [LARGE SCALE GENOMIC DNA]</scope>
    <source>
        <strain evidence="7 8">WC8-2</strain>
    </source>
</reference>
<evidence type="ECO:0000259" key="6">
    <source>
        <dbReference type="PROSITE" id="PS51686"/>
    </source>
</evidence>
<dbReference type="Proteomes" id="UP001317532">
    <property type="component" value="Chromosome"/>
</dbReference>
<keyword evidence="1 5" id="KW-0489">Methyltransferase</keyword>
<evidence type="ECO:0000256" key="3">
    <source>
        <dbReference type="ARBA" id="ARBA00022691"/>
    </source>
</evidence>
<dbReference type="InterPro" id="IPR006027">
    <property type="entry name" value="NusB_RsmB_TIM44"/>
</dbReference>
<dbReference type="Pfam" id="PF01029">
    <property type="entry name" value="NusB"/>
    <property type="match status" value="1"/>
</dbReference>
<evidence type="ECO:0000313" key="8">
    <source>
        <dbReference type="Proteomes" id="UP001317532"/>
    </source>
</evidence>
<dbReference type="SUPFAM" id="SSF48013">
    <property type="entry name" value="NusB-like"/>
    <property type="match status" value="1"/>
</dbReference>
<dbReference type="Gene3D" id="1.10.940.10">
    <property type="entry name" value="NusB-like"/>
    <property type="match status" value="1"/>
</dbReference>
<gene>
    <name evidence="7" type="ORF">WPS_11570</name>
</gene>
<dbReference type="GO" id="GO:0003723">
    <property type="term" value="F:RNA binding"/>
    <property type="evidence" value="ECO:0007669"/>
    <property type="project" value="UniProtKB-UniRule"/>
</dbReference>
<feature type="domain" description="SAM-dependent MTase RsmB/NOP-type" evidence="6">
    <location>
        <begin position="166"/>
        <end position="436"/>
    </location>
</feature>
<dbReference type="RefSeq" id="WP_317996892.1">
    <property type="nucleotide sequence ID" value="NZ_AP025523.1"/>
</dbReference>
<comment type="similarity">
    <text evidence="5">Belongs to the class I-like SAM-binding methyltransferase superfamily. RsmB/NOP family.</text>
</comment>
<dbReference type="EMBL" id="AP025523">
    <property type="protein sequence ID" value="BDE05881.1"/>
    <property type="molecule type" value="Genomic_DNA"/>
</dbReference>
<dbReference type="InterPro" id="IPR035926">
    <property type="entry name" value="NusB-like_sf"/>
</dbReference>
<feature type="binding site" evidence="5">
    <location>
        <position position="323"/>
    </location>
    <ligand>
        <name>S-adenosyl-L-methionine</name>
        <dbReference type="ChEBI" id="CHEBI:59789"/>
    </ligand>
</feature>
<dbReference type="InterPro" id="IPR054728">
    <property type="entry name" value="RsmB-like_ferredoxin"/>
</dbReference>
<feature type="binding site" evidence="5">
    <location>
        <position position="307"/>
    </location>
    <ligand>
        <name>S-adenosyl-L-methionine</name>
        <dbReference type="ChEBI" id="CHEBI:59789"/>
    </ligand>
</feature>
<keyword evidence="8" id="KW-1185">Reference proteome</keyword>
<protein>
    <submittedName>
        <fullName evidence="7">Ribosomal RNA small subunit methyltransferase B</fullName>
    </submittedName>
</protein>
<dbReference type="PANTHER" id="PTHR22807">
    <property type="entry name" value="NOP2 YEAST -RELATED NOL1/NOP2/FMU SUN DOMAIN-CONTAINING"/>
    <property type="match status" value="1"/>
</dbReference>
<proteinExistence type="inferred from homology"/>
<dbReference type="SUPFAM" id="SSF53335">
    <property type="entry name" value="S-adenosyl-L-methionine-dependent methyltransferases"/>
    <property type="match status" value="1"/>
</dbReference>
<dbReference type="PRINTS" id="PR02008">
    <property type="entry name" value="RCMTFAMILY"/>
</dbReference>
<keyword evidence="4 5" id="KW-0694">RNA-binding</keyword>
<dbReference type="InterPro" id="IPR049560">
    <property type="entry name" value="MeTrfase_RsmB-F_NOP2_cat"/>
</dbReference>
<evidence type="ECO:0000256" key="4">
    <source>
        <dbReference type="ARBA" id="ARBA00022884"/>
    </source>
</evidence>